<feature type="transmembrane region" description="Helical" evidence="7">
    <location>
        <begin position="283"/>
        <end position="310"/>
    </location>
</feature>
<dbReference type="GO" id="GO:0005886">
    <property type="term" value="C:plasma membrane"/>
    <property type="evidence" value="ECO:0007669"/>
    <property type="project" value="UniProtKB-SubCell"/>
</dbReference>
<keyword evidence="12" id="KW-1185">Reference proteome</keyword>
<feature type="region of interest" description="Disordered" evidence="6">
    <location>
        <begin position="84"/>
        <end position="107"/>
    </location>
</feature>
<evidence type="ECO:0000259" key="8">
    <source>
        <dbReference type="Pfam" id="PF04024"/>
    </source>
</evidence>
<dbReference type="RefSeq" id="WP_112111855.1">
    <property type="nucleotide sequence ID" value="NZ_QLSZ01000001.1"/>
</dbReference>
<gene>
    <name evidence="11" type="ORF">CLV55_101178</name>
</gene>
<dbReference type="InterPro" id="IPR054319">
    <property type="entry name" value="PspC-rel_ToastRack"/>
</dbReference>
<accession>A0A328YN47</accession>
<keyword evidence="2" id="KW-1003">Cell membrane</keyword>
<dbReference type="EMBL" id="QLSZ01000001">
    <property type="protein sequence ID" value="RAR75481.1"/>
    <property type="molecule type" value="Genomic_DNA"/>
</dbReference>
<organism evidence="11 12">
    <name type="scientific">Flavobacterium aciduliphilum</name>
    <dbReference type="NCBI Taxonomy" id="1101402"/>
    <lineage>
        <taxon>Bacteria</taxon>
        <taxon>Pseudomonadati</taxon>
        <taxon>Bacteroidota</taxon>
        <taxon>Flavobacteriia</taxon>
        <taxon>Flavobacteriales</taxon>
        <taxon>Flavobacteriaceae</taxon>
        <taxon>Flavobacterium</taxon>
    </lineage>
</organism>
<dbReference type="Pfam" id="PF22571">
    <property type="entry name" value="LiaI-LiaF-TM_PspC"/>
    <property type="match status" value="1"/>
</dbReference>
<feature type="transmembrane region" description="Helical" evidence="7">
    <location>
        <begin position="134"/>
        <end position="160"/>
    </location>
</feature>
<dbReference type="OrthoDB" id="5772680at2"/>
<keyword evidence="4 7" id="KW-1133">Transmembrane helix</keyword>
<dbReference type="Pfam" id="PF22744">
    <property type="entry name" value="Toast-rack_PspC-Cterm"/>
    <property type="match status" value="1"/>
</dbReference>
<dbReference type="PANTHER" id="PTHR33885">
    <property type="entry name" value="PHAGE SHOCK PROTEIN C"/>
    <property type="match status" value="1"/>
</dbReference>
<keyword evidence="5 7" id="KW-0472">Membrane</keyword>
<evidence type="ECO:0000256" key="4">
    <source>
        <dbReference type="ARBA" id="ARBA00022989"/>
    </source>
</evidence>
<protein>
    <submittedName>
        <fullName evidence="11">Phage shock protein C (PspC) family protein</fullName>
    </submittedName>
</protein>
<evidence type="ECO:0000313" key="11">
    <source>
        <dbReference type="EMBL" id="RAR75481.1"/>
    </source>
</evidence>
<evidence type="ECO:0000259" key="9">
    <source>
        <dbReference type="Pfam" id="PF22571"/>
    </source>
</evidence>
<proteinExistence type="predicted"/>
<evidence type="ECO:0000313" key="12">
    <source>
        <dbReference type="Proteomes" id="UP000248840"/>
    </source>
</evidence>
<feature type="transmembrane region" description="Helical" evidence="7">
    <location>
        <begin position="322"/>
        <end position="340"/>
    </location>
</feature>
<feature type="domain" description="PspC-related transmembrane region" evidence="9">
    <location>
        <begin position="205"/>
        <end position="345"/>
    </location>
</feature>
<comment type="caution">
    <text evidence="11">The sequence shown here is derived from an EMBL/GenBank/DDBJ whole genome shotgun (WGS) entry which is preliminary data.</text>
</comment>
<feature type="transmembrane region" description="Helical" evidence="7">
    <location>
        <begin position="235"/>
        <end position="263"/>
    </location>
</feature>
<dbReference type="InterPro" id="IPR052027">
    <property type="entry name" value="PspC"/>
</dbReference>
<dbReference type="InterPro" id="IPR007168">
    <property type="entry name" value="Phageshock_PspC_N"/>
</dbReference>
<feature type="domain" description="Phage shock protein PspC N-terminal" evidence="8">
    <location>
        <begin position="107"/>
        <end position="164"/>
    </location>
</feature>
<dbReference type="Proteomes" id="UP000248840">
    <property type="component" value="Unassembled WGS sequence"/>
</dbReference>
<evidence type="ECO:0000256" key="5">
    <source>
        <dbReference type="ARBA" id="ARBA00023136"/>
    </source>
</evidence>
<evidence type="ECO:0000256" key="1">
    <source>
        <dbReference type="ARBA" id="ARBA00004162"/>
    </source>
</evidence>
<keyword evidence="3 7" id="KW-0812">Transmembrane</keyword>
<comment type="subcellular location">
    <subcellularLocation>
        <location evidence="1">Cell membrane</location>
        <topology evidence="1">Single-pass membrane protein</topology>
    </subcellularLocation>
</comment>
<evidence type="ECO:0000256" key="6">
    <source>
        <dbReference type="SAM" id="MobiDB-lite"/>
    </source>
</evidence>
<evidence type="ECO:0000259" key="10">
    <source>
        <dbReference type="Pfam" id="PF22744"/>
    </source>
</evidence>
<evidence type="ECO:0000256" key="3">
    <source>
        <dbReference type="ARBA" id="ARBA00022692"/>
    </source>
</evidence>
<dbReference type="PANTHER" id="PTHR33885:SF3">
    <property type="entry name" value="PHAGE SHOCK PROTEIN C"/>
    <property type="match status" value="1"/>
</dbReference>
<sequence>MNKTVNINIGGLFFHIDEDAYQKISKYFDAIQKSLSNTSGKEEVMKDIEMRVAEIFSERQKSDKHVINIKDVDEVVAVMGQPEDYRIDGNDNEPETSSTQATAQAPKKLYRDRENGLIGGVCTGLSHYFGIDAVWIKIIFILLIWAGGAGIIGYLVFWIATPEAITTAEKLEMRGEPVTISNIEKKVREEFENVSEKFKNVNYDALGNRVKTGAESVGTKIGVIFSNIFSAFAKVLGAFILILSSVMLFGVTLVSLVAIFSTSLPQNTLINHFRTPLGLETPLWIQGVLFLLSAGIPLFLMIMVGLKLMINRTRTIGTIAKYALLGIWVLAIGVLFTLGINEFTQISSESKVVTKQTIGIAPTDTLLVKFKNNDFYSKEVEKENDFRLTQDEQNHDIIYSNNVSIKVMKTDDKIPYLQVEKLAVGKSSSEAKKRAEQIKYAFRIEKNMLILDNYLLTEVANKFRDQRVELFLYLPKGTLFKMDKSVIDFDDSNNEFFNLHHSSEDYIYRVDDAQVKCLNCPSDEDEYNDVETEDVHVIHENDSVKTVSVRINGKEVIETTTGKNKASKLIINNDGIIVKTK</sequence>
<evidence type="ECO:0000256" key="7">
    <source>
        <dbReference type="SAM" id="Phobius"/>
    </source>
</evidence>
<reference evidence="11 12" key="1">
    <citation type="submission" date="2018-06" db="EMBL/GenBank/DDBJ databases">
        <title>Genomic Encyclopedia of Archaeal and Bacterial Type Strains, Phase II (KMG-II): from individual species to whole genera.</title>
        <authorList>
            <person name="Goeker M."/>
        </authorList>
    </citation>
    <scope>NUCLEOTIDE SEQUENCE [LARGE SCALE GENOMIC DNA]</scope>
    <source>
        <strain evidence="11 12">DSM 25663</strain>
    </source>
</reference>
<dbReference type="InterPro" id="IPR054321">
    <property type="entry name" value="PspC-rel_TM"/>
</dbReference>
<name>A0A328YN47_9FLAO</name>
<feature type="domain" description="PspC-related ToastRack" evidence="10">
    <location>
        <begin position="389"/>
        <end position="522"/>
    </location>
</feature>
<evidence type="ECO:0000256" key="2">
    <source>
        <dbReference type="ARBA" id="ARBA00022475"/>
    </source>
</evidence>
<dbReference type="Pfam" id="PF04024">
    <property type="entry name" value="PspC"/>
    <property type="match status" value="1"/>
</dbReference>
<dbReference type="AlphaFoldDB" id="A0A328YN47"/>